<evidence type="ECO:0000256" key="8">
    <source>
        <dbReference type="ARBA" id="ARBA00023242"/>
    </source>
</evidence>
<dbReference type="PANTHER" id="PTHR48103">
    <property type="entry name" value="MIDASIN-RELATED"/>
    <property type="match status" value="1"/>
</dbReference>
<sequence>MKCKEANLSAKFFAIVFRDAEPIIRHEQFRMFACMNPANDVGKKELPAGIRNRFTEIFVSELQDIPDLNTLVFSYLQGLSPPVPLINGIVSFYLLIREESAQKLTDGSGNRPYYSLRTLCRALKYASRNLHGNILRSVYEGFCISFLTQLDRSSHNIVETLLQEKLLGHVNARSLVNQPLRKPDLKNEKFLNFEGYWICEGNLEPTRSSEYVFTSTVKDNLKCLARIVSGRDFPVLIQGETSVGKTSLINWLAKTSGNYCVRINNHEHTDIQEYLGCYTSDASGKLVFKEGILVDAMRKGYWIILDELNLAPTDVLEALNRLLDDNRELFIPEIQETVKAHQKFMLFATQNPPGHYGGRKVLSRAFRNRFVELHFEELPSKELETILHKRCNLPMSYSKTLVNIMLELQVRRRGSTVFRGKQGFITLRDLFRWADRYSKSQDSEGTFFDWNQQLAEDGYLLLAGRCRNAQETLVVQEVIEKNTKRTINVDCLFGHPSKTNLSSFSEKILKELINNCPEEFGHVVFTYNMRRLAVLIARALQFNEPVLLVGETGCGKTTICQVFAAVQKKKLYAVNCHLHTETSDFLGGLRPARREKNADKDTPMRLFEWCDGSLVNAMKEGCMFLADEISLADDSVLERLNSVLEPERTLIMAEKGSSSDSEFQQDIDLIVAENGFQLLATMNPGGDYGKKELSPALRNRFTEIWCPANDEAADTIDIIEHNLSPGIPLKPQPDGKPGFVGVGFVRVGFGRVGVGLTKQVSVLLGFAYRFCLFCSSGIGRAMIEFIQWFKQSNFAKRCIVTVRDYLSWVQFINVCSSTNSTDQHTLLEPSQAYFHGAFLVFLDALGLGRMINSQSTNCAREFLLNQIKGFDDHNNATIKAMETENDNNNEMFTFGGFSIARGPELSPNIHNQYALNATTTSGNAERVMRAMQLDRPILLEGSPGVGKTSLVSALAKASGHRLVRINLSEQTDISDLFGADLPVESNQGCQFSWCDGPLLLALKSGSWIVLDELNLASQSVLEGLNACFDHRGEIFIPELGMSFQVQRGRTKFFACQNPLNQGGGRKGLPKSFLNRFTQVYVEPLTHDDLSFITRSMYPTIKRNILEGMITFNDKVYQHCVVEGLCSKHGWSWEFNLRDIFRWCDLMVECQGDSHWNPAAFVQMIYVGRMRTDVCRNQVWELCSSVFSVNSTKDVATLVHATPSHIQVGQCLFPKCESHTQSGTVQTDPLYILHRTLKPLESLLTCLKMNWLAILVGPKSSSKTSLARLAAQLTGTKLDEMAMNSSIDTTELLGGYEQADLERQWTDIKEKVMEEIFRLCRSLLLSKNFDSIKYILGQWFSFCKGDVTKGLPDESVNPHSSDILNDIALLSEVIDEMIKVCHGHDLKDFNFERLKVLVTELHDDLIERNGNSHVSGQFEWVDGQLVKALKNGHWLLIDNVNFCSPSVLDRLNGLLEPGGVLSINERGVIDGEIPVVKPHPDFRLIFAMDSRHGEISRAMRNRGVEIFMMQE</sequence>
<feature type="non-terminal residue" evidence="10">
    <location>
        <position position="1"/>
    </location>
</feature>
<gene>
    <name evidence="10" type="ORF">PACLA_8A075755</name>
</gene>
<dbReference type="SUPFAM" id="SSF52540">
    <property type="entry name" value="P-loop containing nucleoside triphosphate hydrolases"/>
    <property type="match status" value="4"/>
</dbReference>
<dbReference type="InterPro" id="IPR027417">
    <property type="entry name" value="P-loop_NTPase"/>
</dbReference>
<protein>
    <recommendedName>
        <fullName evidence="4">Midasin</fullName>
    </recommendedName>
</protein>
<keyword evidence="6" id="KW-0067">ATP-binding</keyword>
<comment type="similarity">
    <text evidence="3">Belongs to the midasin family.</text>
</comment>
<comment type="caution">
    <text evidence="10">The sequence shown here is derived from an EMBL/GenBank/DDBJ whole genome shotgun (WGS) entry which is preliminary data.</text>
</comment>
<dbReference type="GO" id="GO:0005730">
    <property type="term" value="C:nucleolus"/>
    <property type="evidence" value="ECO:0007669"/>
    <property type="project" value="UniProtKB-SubCell"/>
</dbReference>
<dbReference type="PANTHER" id="PTHR48103:SF2">
    <property type="entry name" value="MIDASIN"/>
    <property type="match status" value="1"/>
</dbReference>
<dbReference type="Pfam" id="PF17865">
    <property type="entry name" value="AAA_lid_5"/>
    <property type="match status" value="1"/>
</dbReference>
<dbReference type="CDD" id="cd00009">
    <property type="entry name" value="AAA"/>
    <property type="match status" value="2"/>
</dbReference>
<dbReference type="InterPro" id="IPR040848">
    <property type="entry name" value="AAA_lid_7"/>
</dbReference>
<dbReference type="SMART" id="SM00382">
    <property type="entry name" value="AAA"/>
    <property type="match status" value="3"/>
</dbReference>
<evidence type="ECO:0000256" key="3">
    <source>
        <dbReference type="ARBA" id="ARBA00007188"/>
    </source>
</evidence>
<dbReference type="GO" id="GO:0000027">
    <property type="term" value="P:ribosomal large subunit assembly"/>
    <property type="evidence" value="ECO:0007669"/>
    <property type="project" value="TreeGrafter"/>
</dbReference>
<evidence type="ECO:0000313" key="11">
    <source>
        <dbReference type="Proteomes" id="UP001152795"/>
    </source>
</evidence>
<proteinExistence type="inferred from homology"/>
<evidence type="ECO:0000256" key="2">
    <source>
        <dbReference type="ARBA" id="ARBA00004642"/>
    </source>
</evidence>
<dbReference type="Proteomes" id="UP001152795">
    <property type="component" value="Unassembled WGS sequence"/>
</dbReference>
<feature type="domain" description="AAA+ ATPase" evidence="9">
    <location>
        <begin position="542"/>
        <end position="711"/>
    </location>
</feature>
<dbReference type="Pfam" id="PF21108">
    <property type="entry name" value="MDN1_4th"/>
    <property type="match status" value="1"/>
</dbReference>
<evidence type="ECO:0000256" key="4">
    <source>
        <dbReference type="ARBA" id="ARBA00017143"/>
    </source>
</evidence>
<dbReference type="GO" id="GO:0000055">
    <property type="term" value="P:ribosomal large subunit export from nucleus"/>
    <property type="evidence" value="ECO:0007669"/>
    <property type="project" value="TreeGrafter"/>
</dbReference>
<dbReference type="FunFam" id="3.40.50.300:FF:001384">
    <property type="entry name" value="Midasin"/>
    <property type="match status" value="1"/>
</dbReference>
<organism evidence="10 11">
    <name type="scientific">Paramuricea clavata</name>
    <name type="common">Red gorgonian</name>
    <name type="synonym">Violescent sea-whip</name>
    <dbReference type="NCBI Taxonomy" id="317549"/>
    <lineage>
        <taxon>Eukaryota</taxon>
        <taxon>Metazoa</taxon>
        <taxon>Cnidaria</taxon>
        <taxon>Anthozoa</taxon>
        <taxon>Octocorallia</taxon>
        <taxon>Malacalcyonacea</taxon>
        <taxon>Plexauridae</taxon>
        <taxon>Paramuricea</taxon>
    </lineage>
</organism>
<dbReference type="InterPro" id="IPR003593">
    <property type="entry name" value="AAA+_ATPase"/>
</dbReference>
<dbReference type="OrthoDB" id="422220at2759"/>
<name>A0A6S7HAW1_PARCT</name>
<dbReference type="FunFam" id="3.40.50.300:FF:000142">
    <property type="entry name" value="Midasin"/>
    <property type="match status" value="1"/>
</dbReference>
<keyword evidence="8" id="KW-0539">Nucleus</keyword>
<reference evidence="10" key="1">
    <citation type="submission" date="2020-04" db="EMBL/GenBank/DDBJ databases">
        <authorList>
            <person name="Alioto T."/>
            <person name="Alioto T."/>
            <person name="Gomez Garrido J."/>
        </authorList>
    </citation>
    <scope>NUCLEOTIDE SEQUENCE</scope>
    <source>
        <strain evidence="10">A484AB</strain>
    </source>
</reference>
<dbReference type="GO" id="GO:0005524">
    <property type="term" value="F:ATP binding"/>
    <property type="evidence" value="ECO:0007669"/>
    <property type="project" value="UniProtKB-KW"/>
</dbReference>
<evidence type="ECO:0000313" key="10">
    <source>
        <dbReference type="EMBL" id="CAB4002945.1"/>
    </source>
</evidence>
<dbReference type="GO" id="GO:0030687">
    <property type="term" value="C:preribosome, large subunit precursor"/>
    <property type="evidence" value="ECO:0007669"/>
    <property type="project" value="TreeGrafter"/>
</dbReference>
<dbReference type="InterPro" id="IPR041190">
    <property type="entry name" value="Midasin_AAA_lid_5"/>
</dbReference>
<dbReference type="FunFam" id="3.40.50.300:FF:001053">
    <property type="entry name" value="Midasin"/>
    <property type="match status" value="1"/>
</dbReference>
<dbReference type="FunFam" id="3.40.50.300:FF:000956">
    <property type="entry name" value="Midasin"/>
    <property type="match status" value="1"/>
</dbReference>
<evidence type="ECO:0000256" key="7">
    <source>
        <dbReference type="ARBA" id="ARBA00023186"/>
    </source>
</evidence>
<dbReference type="GO" id="GO:0016887">
    <property type="term" value="F:ATP hydrolysis activity"/>
    <property type="evidence" value="ECO:0007669"/>
    <property type="project" value="InterPro"/>
</dbReference>
<comment type="subcellular location">
    <subcellularLocation>
        <location evidence="1">Nucleus</location>
        <location evidence="1">Nucleolus</location>
    </subcellularLocation>
    <subcellularLocation>
        <location evidence="2">Nucleus</location>
        <location evidence="2">Nucleoplasm</location>
    </subcellularLocation>
</comment>
<dbReference type="EMBL" id="CACRXK020004493">
    <property type="protein sequence ID" value="CAB4002945.1"/>
    <property type="molecule type" value="Genomic_DNA"/>
</dbReference>
<keyword evidence="5" id="KW-0547">Nucleotide-binding</keyword>
<evidence type="ECO:0000259" key="9">
    <source>
        <dbReference type="SMART" id="SM00382"/>
    </source>
</evidence>
<feature type="domain" description="AAA+ ATPase" evidence="9">
    <location>
        <begin position="933"/>
        <end position="1085"/>
    </location>
</feature>
<dbReference type="Pfam" id="PF17867">
    <property type="entry name" value="AAA_lid_7"/>
    <property type="match status" value="2"/>
</dbReference>
<keyword evidence="11" id="KW-1185">Reference proteome</keyword>
<feature type="domain" description="AAA+ ATPase" evidence="9">
    <location>
        <begin position="231"/>
        <end position="376"/>
    </location>
</feature>
<dbReference type="InterPro" id="IPR048617">
    <property type="entry name" value="MDN1_AAA_lid_4"/>
</dbReference>
<dbReference type="Pfam" id="PF07728">
    <property type="entry name" value="AAA_5"/>
    <property type="match status" value="4"/>
</dbReference>
<dbReference type="Gene3D" id="3.40.50.300">
    <property type="entry name" value="P-loop containing nucleotide triphosphate hydrolases"/>
    <property type="match status" value="6"/>
</dbReference>
<evidence type="ECO:0000256" key="1">
    <source>
        <dbReference type="ARBA" id="ARBA00004604"/>
    </source>
</evidence>
<evidence type="ECO:0000256" key="6">
    <source>
        <dbReference type="ARBA" id="ARBA00022840"/>
    </source>
</evidence>
<accession>A0A6S7HAW1</accession>
<dbReference type="InterPro" id="IPR011704">
    <property type="entry name" value="ATPase_dyneun-rel_AAA"/>
</dbReference>
<evidence type="ECO:0000256" key="5">
    <source>
        <dbReference type="ARBA" id="ARBA00022741"/>
    </source>
</evidence>
<keyword evidence="7" id="KW-0143">Chaperone</keyword>
<dbReference type="GO" id="GO:0005654">
    <property type="term" value="C:nucleoplasm"/>
    <property type="evidence" value="ECO:0007669"/>
    <property type="project" value="UniProtKB-SubCell"/>
</dbReference>